<protein>
    <submittedName>
        <fullName evidence="1">Uncharacterized protein</fullName>
    </submittedName>
</protein>
<proteinExistence type="predicted"/>
<dbReference type="EMBL" id="CP003364">
    <property type="protein sequence ID" value="AGA26477.1"/>
    <property type="molecule type" value="Genomic_DNA"/>
</dbReference>
<name>L0DB62_SINAD</name>
<accession>L0DB62</accession>
<keyword evidence="2" id="KW-1185">Reference proteome</keyword>
<organism evidence="1 2">
    <name type="scientific">Singulisphaera acidiphila (strain ATCC BAA-1392 / DSM 18658 / VKM B-2454 / MOB10)</name>
    <dbReference type="NCBI Taxonomy" id="886293"/>
    <lineage>
        <taxon>Bacteria</taxon>
        <taxon>Pseudomonadati</taxon>
        <taxon>Planctomycetota</taxon>
        <taxon>Planctomycetia</taxon>
        <taxon>Isosphaerales</taxon>
        <taxon>Isosphaeraceae</taxon>
        <taxon>Singulisphaera</taxon>
    </lineage>
</organism>
<dbReference type="HOGENOM" id="CLU_2587828_0_0_0"/>
<evidence type="ECO:0000313" key="1">
    <source>
        <dbReference type="EMBL" id="AGA26477.1"/>
    </source>
</evidence>
<sequence length="80" mass="8404">MYADVNPSVTIEIQILPLAGSHDVVIEVIRNRDRGMLARSIDGESLYGGQSRPSQVARLAKSVSGAGGCVFDSAVTLTSV</sequence>
<gene>
    <name evidence="1" type="ordered locus">Sinac_2144</name>
</gene>
<dbReference type="KEGG" id="saci:Sinac_2144"/>
<dbReference type="AlphaFoldDB" id="L0DB62"/>
<dbReference type="Proteomes" id="UP000010798">
    <property type="component" value="Chromosome"/>
</dbReference>
<reference evidence="1 2" key="1">
    <citation type="submission" date="2012-02" db="EMBL/GenBank/DDBJ databases">
        <title>Complete sequence of chromosome of Singulisphaera acidiphila DSM 18658.</title>
        <authorList>
            <consortium name="US DOE Joint Genome Institute (JGI-PGF)"/>
            <person name="Lucas S."/>
            <person name="Copeland A."/>
            <person name="Lapidus A."/>
            <person name="Glavina del Rio T."/>
            <person name="Dalin E."/>
            <person name="Tice H."/>
            <person name="Bruce D."/>
            <person name="Goodwin L."/>
            <person name="Pitluck S."/>
            <person name="Peters L."/>
            <person name="Ovchinnikova G."/>
            <person name="Chertkov O."/>
            <person name="Kyrpides N."/>
            <person name="Mavromatis K."/>
            <person name="Ivanova N."/>
            <person name="Brettin T."/>
            <person name="Detter J.C."/>
            <person name="Han C."/>
            <person name="Larimer F."/>
            <person name="Land M."/>
            <person name="Hauser L."/>
            <person name="Markowitz V."/>
            <person name="Cheng J.-F."/>
            <person name="Hugenholtz P."/>
            <person name="Woyke T."/>
            <person name="Wu D."/>
            <person name="Tindall B."/>
            <person name="Pomrenke H."/>
            <person name="Brambilla E."/>
            <person name="Klenk H.-P."/>
            <person name="Eisen J.A."/>
        </authorList>
    </citation>
    <scope>NUCLEOTIDE SEQUENCE [LARGE SCALE GENOMIC DNA]</scope>
    <source>
        <strain evidence="2">ATCC BAA-1392 / DSM 18658 / VKM B-2454 / MOB10</strain>
    </source>
</reference>
<evidence type="ECO:0000313" key="2">
    <source>
        <dbReference type="Proteomes" id="UP000010798"/>
    </source>
</evidence>